<comment type="similarity">
    <text evidence="2 7">Belongs to the UDP-glucose/GDP-mannose dehydrogenase family.</text>
</comment>
<dbReference type="Gene3D" id="3.40.50.720">
    <property type="entry name" value="NAD(P)-binding Rossmann-like Domain"/>
    <property type="match status" value="2"/>
</dbReference>
<feature type="domain" description="UDP-glucose/GDP-mannose dehydrogenase C-terminal" evidence="8">
    <location>
        <begin position="322"/>
        <end position="423"/>
    </location>
</feature>
<evidence type="ECO:0000256" key="1">
    <source>
        <dbReference type="ARBA" id="ARBA00004701"/>
    </source>
</evidence>
<dbReference type="SUPFAM" id="SSF51735">
    <property type="entry name" value="NAD(P)-binding Rossmann-fold domains"/>
    <property type="match status" value="1"/>
</dbReference>
<comment type="catalytic activity">
    <reaction evidence="6 7">
        <text>UDP-alpha-D-glucose + 2 NAD(+) + H2O = UDP-alpha-D-glucuronate + 2 NADH + 3 H(+)</text>
        <dbReference type="Rhea" id="RHEA:23596"/>
        <dbReference type="ChEBI" id="CHEBI:15377"/>
        <dbReference type="ChEBI" id="CHEBI:15378"/>
        <dbReference type="ChEBI" id="CHEBI:57540"/>
        <dbReference type="ChEBI" id="CHEBI:57945"/>
        <dbReference type="ChEBI" id="CHEBI:58052"/>
        <dbReference type="ChEBI" id="CHEBI:58885"/>
        <dbReference type="EC" id="1.1.1.22"/>
    </reaction>
</comment>
<protein>
    <recommendedName>
        <fullName evidence="3 7">UDP-glucose 6-dehydrogenase</fullName>
        <ecNumber evidence="3 7">1.1.1.22</ecNumber>
    </recommendedName>
</protein>
<gene>
    <name evidence="9" type="ORF">GCM10020367_70110</name>
    <name evidence="10" type="ORF">GCM10020367_70740</name>
</gene>
<dbReference type="PANTHER" id="PTHR43750">
    <property type="entry name" value="UDP-GLUCOSE 6-DEHYDROGENASE TUAD"/>
    <property type="match status" value="1"/>
</dbReference>
<dbReference type="Proteomes" id="UP001499990">
    <property type="component" value="Unassembled WGS sequence"/>
</dbReference>
<evidence type="ECO:0000256" key="2">
    <source>
        <dbReference type="ARBA" id="ARBA00006601"/>
    </source>
</evidence>
<dbReference type="InterPro" id="IPR028357">
    <property type="entry name" value="UDPglc_DH_bac"/>
</dbReference>
<keyword evidence="5 7" id="KW-0520">NAD</keyword>
<sequence>MKITVVGCGRLGTPYTVALAEVGHDVVGMEINPEALAALQDGRCPFDEPGVTDYIRKNVDAGRLRFTDSFDEAVAHGELFFLAVPTPQKPDGATMDVTAVGDGIQQIARRLTRDVVLIGKSTVPVGTAQRMAALAADVTPPGVQALIGWSPDFLREALSMETTLRPARLVLGTSPKDREAVEAVARRAWAPFLDAGVDLLVTDFVTADLTKAAANAFLSTKISFVNLVDDMCRATGADMAVVSRSLGLDPRIGGFGLTPGLGWGGSCLGKDIRAFADRAEELGARATSRFLSLVDEVNTARRAMAVDHARAVLGDLADATVAVWGASFKPGVGDISDSPALDVAVRLHRAGAKVRIYDPSVNALVGRLHPDLTVVDTAQGAAEGADLLMVLTDWQEFSNLDPAALTAHAEPRTVIDARRCLDPQRWREAGWSHELLGHVRPALGAGR</sequence>
<dbReference type="EMBL" id="BAAAYL010000003">
    <property type="protein sequence ID" value="GAA3381043.1"/>
    <property type="molecule type" value="Genomic_DNA"/>
</dbReference>
<dbReference type="Gene3D" id="1.20.5.100">
    <property type="entry name" value="Cytochrome c1, transmembrane anchor, C-terminal"/>
    <property type="match status" value="1"/>
</dbReference>
<dbReference type="InterPro" id="IPR017476">
    <property type="entry name" value="UDP-Glc/GDP-Man"/>
</dbReference>
<evidence type="ECO:0000256" key="3">
    <source>
        <dbReference type="ARBA" id="ARBA00012954"/>
    </source>
</evidence>
<dbReference type="PANTHER" id="PTHR43750:SF3">
    <property type="entry name" value="UDP-GLUCOSE 6-DEHYDROGENASE TUAD"/>
    <property type="match status" value="1"/>
</dbReference>
<evidence type="ECO:0000256" key="4">
    <source>
        <dbReference type="ARBA" id="ARBA00023002"/>
    </source>
</evidence>
<dbReference type="Pfam" id="PF00984">
    <property type="entry name" value="UDPG_MGDP_dh"/>
    <property type="match status" value="1"/>
</dbReference>
<dbReference type="NCBIfam" id="TIGR03026">
    <property type="entry name" value="NDP-sugDHase"/>
    <property type="match status" value="1"/>
</dbReference>
<dbReference type="EMBL" id="BAAAYL010000003">
    <property type="protein sequence ID" value="GAA3380914.1"/>
    <property type="molecule type" value="Genomic_DNA"/>
</dbReference>
<evidence type="ECO:0000256" key="5">
    <source>
        <dbReference type="ARBA" id="ARBA00023027"/>
    </source>
</evidence>
<reference evidence="9" key="3">
    <citation type="submission" date="2023-12" db="EMBL/GenBank/DDBJ databases">
        <authorList>
            <person name="Sun Q."/>
            <person name="Inoue M."/>
        </authorList>
    </citation>
    <scope>NUCLEOTIDE SEQUENCE</scope>
    <source>
        <strain evidence="9">JCM 9651</strain>
    </source>
</reference>
<evidence type="ECO:0000313" key="10">
    <source>
        <dbReference type="EMBL" id="GAA3381043.1"/>
    </source>
</evidence>
<dbReference type="InterPro" id="IPR014026">
    <property type="entry name" value="UDP-Glc/GDP-Man_DH_dimer"/>
</dbReference>
<name>A0ABP6SNM0_9ACTN</name>
<dbReference type="SUPFAM" id="SSF48179">
    <property type="entry name" value="6-phosphogluconate dehydrogenase C-terminal domain-like"/>
    <property type="match status" value="1"/>
</dbReference>
<dbReference type="EC" id="1.1.1.22" evidence="3 7"/>
<reference evidence="11" key="2">
    <citation type="journal article" date="2019" name="Int. J. Syst. Evol. Microbiol.">
        <title>The Global Catalogue of Microorganisms (GCM) 10K type strain sequencing project: providing services to taxonomists for standard genome sequencing and annotation.</title>
        <authorList>
            <consortium name="The Broad Institute Genomics Platform"/>
            <consortium name="The Broad Institute Genome Sequencing Center for Infectious Disease"/>
            <person name="Wu L."/>
            <person name="Ma J."/>
        </authorList>
    </citation>
    <scope>NUCLEOTIDE SEQUENCE [LARGE SCALE GENOMIC DNA]</scope>
    <source>
        <strain evidence="11">JCM 9651</strain>
    </source>
</reference>
<dbReference type="PIRSF" id="PIRSF500134">
    <property type="entry name" value="UDPglc_DH_bac"/>
    <property type="match status" value="1"/>
</dbReference>
<evidence type="ECO:0000313" key="11">
    <source>
        <dbReference type="Proteomes" id="UP001499990"/>
    </source>
</evidence>
<evidence type="ECO:0000256" key="7">
    <source>
        <dbReference type="PIRNR" id="PIRNR000124"/>
    </source>
</evidence>
<dbReference type="RefSeq" id="WP_345045464.1">
    <property type="nucleotide sequence ID" value="NZ_BAAAYL010000003.1"/>
</dbReference>
<dbReference type="InterPro" id="IPR014027">
    <property type="entry name" value="UDP-Glc/GDP-Man_DH_C"/>
</dbReference>
<dbReference type="PIRSF" id="PIRSF000124">
    <property type="entry name" value="UDPglc_GDPman_dh"/>
    <property type="match status" value="1"/>
</dbReference>
<evidence type="ECO:0000313" key="9">
    <source>
        <dbReference type="EMBL" id="GAA3380914.1"/>
    </source>
</evidence>
<dbReference type="Pfam" id="PF03721">
    <property type="entry name" value="UDPG_MGDP_dh_N"/>
    <property type="match status" value="1"/>
</dbReference>
<organism evidence="9 11">
    <name type="scientific">Streptomyces sannanensis</name>
    <dbReference type="NCBI Taxonomy" id="285536"/>
    <lineage>
        <taxon>Bacteria</taxon>
        <taxon>Bacillati</taxon>
        <taxon>Actinomycetota</taxon>
        <taxon>Actinomycetes</taxon>
        <taxon>Kitasatosporales</taxon>
        <taxon>Streptomycetaceae</taxon>
        <taxon>Streptomyces</taxon>
    </lineage>
</organism>
<dbReference type="SMART" id="SM00984">
    <property type="entry name" value="UDPG_MGDP_dh_C"/>
    <property type="match status" value="1"/>
</dbReference>
<evidence type="ECO:0000259" key="8">
    <source>
        <dbReference type="SMART" id="SM00984"/>
    </source>
</evidence>
<dbReference type="Pfam" id="PF03720">
    <property type="entry name" value="UDPG_MGDP_dh_C"/>
    <property type="match status" value="1"/>
</dbReference>
<keyword evidence="4 7" id="KW-0560">Oxidoreductase</keyword>
<dbReference type="InterPro" id="IPR001732">
    <property type="entry name" value="UDP-Glc/GDP-Man_DH_N"/>
</dbReference>
<accession>A0ABP6SNM0</accession>
<proteinExistence type="inferred from homology"/>
<comment type="caution">
    <text evidence="9">The sequence shown here is derived from an EMBL/GenBank/DDBJ whole genome shotgun (WGS) entry which is preliminary data.</text>
</comment>
<dbReference type="InterPro" id="IPR036220">
    <property type="entry name" value="UDP-Glc/GDP-Man_DH_C_sf"/>
</dbReference>
<dbReference type="InterPro" id="IPR008927">
    <property type="entry name" value="6-PGluconate_DH-like_C_sf"/>
</dbReference>
<reference evidence="9" key="1">
    <citation type="journal article" date="2014" name="Int. J. Syst. Evol. Microbiol.">
        <title>Complete genome of a new Firmicutes species belonging to the dominant human colonic microbiota ('Ruminococcus bicirculans') reveals two chromosomes and a selective capacity to utilize plant glucans.</title>
        <authorList>
            <consortium name="NISC Comparative Sequencing Program"/>
            <person name="Wegmann U."/>
            <person name="Louis P."/>
            <person name="Goesmann A."/>
            <person name="Henrissat B."/>
            <person name="Duncan S.H."/>
            <person name="Flint H.J."/>
        </authorList>
    </citation>
    <scope>NUCLEOTIDE SEQUENCE</scope>
    <source>
        <strain evidence="9">JCM 9651</strain>
    </source>
</reference>
<dbReference type="InterPro" id="IPR036291">
    <property type="entry name" value="NAD(P)-bd_dom_sf"/>
</dbReference>
<keyword evidence="11" id="KW-1185">Reference proteome</keyword>
<dbReference type="SUPFAM" id="SSF52413">
    <property type="entry name" value="UDP-glucose/GDP-mannose dehydrogenase C-terminal domain"/>
    <property type="match status" value="1"/>
</dbReference>
<comment type="pathway">
    <text evidence="1">Nucleotide-sugar biosynthesis; UDP-alpha-D-glucuronate biosynthesis; UDP-alpha-D-glucuronate from UDP-alpha-D-glucose: step 1/1.</text>
</comment>
<evidence type="ECO:0000256" key="6">
    <source>
        <dbReference type="ARBA" id="ARBA00047473"/>
    </source>
</evidence>